<accession>A0A8J3DEZ3</accession>
<keyword evidence="2" id="KW-1185">Reference proteome</keyword>
<dbReference type="EMBL" id="BMXF01000006">
    <property type="protein sequence ID" value="GHB85167.1"/>
    <property type="molecule type" value="Genomic_DNA"/>
</dbReference>
<reference evidence="1 2" key="1">
    <citation type="journal article" date="2014" name="Int. J. Syst. Evol. Microbiol.">
        <title>Complete genome sequence of Corynebacterium casei LMG S-19264T (=DSM 44701T), isolated from a smear-ripened cheese.</title>
        <authorList>
            <consortium name="US DOE Joint Genome Institute (JGI-PGF)"/>
            <person name="Walter F."/>
            <person name="Albersmeier A."/>
            <person name="Kalinowski J."/>
            <person name="Ruckert C."/>
        </authorList>
    </citation>
    <scope>NUCLEOTIDE SEQUENCE [LARGE SCALE GENOMIC DNA]</scope>
    <source>
        <strain evidence="1 2">KCTC 12866</strain>
    </source>
</reference>
<gene>
    <name evidence="1" type="ORF">GCM10007390_45590</name>
</gene>
<dbReference type="Pfam" id="PF14125">
    <property type="entry name" value="DUF4292"/>
    <property type="match status" value="1"/>
</dbReference>
<dbReference type="Proteomes" id="UP000598271">
    <property type="component" value="Unassembled WGS sequence"/>
</dbReference>
<sequence length="270" mass="30705">MNSKILWLLAFAVLGLSSCKNRKNKAIPGTESTQPDSLTAGLVPFDERKGTFEIQEIDFDYLTAKSKFSFKSSKQDIDNANINLRVKKDSLIWFSVTAMGFEVARGLISPQEIVVLDKFHKDYFQFSYPQLSRQFKFDLSYALLQSLLTGNLPFPRQPGQNLYRSGDAILLRQNAGPITVNSYIGESDRKLERVKAVDPLSQNTLSLDYTDFKQLEKYLFPFAGLIVLNTKPAPDQPFVQTEIRLEHSRVDLTKDNPGFPFSIPDSYERK</sequence>
<dbReference type="PROSITE" id="PS51257">
    <property type="entry name" value="PROKAR_LIPOPROTEIN"/>
    <property type="match status" value="1"/>
</dbReference>
<evidence type="ECO:0008006" key="3">
    <source>
        <dbReference type="Google" id="ProtNLM"/>
    </source>
</evidence>
<proteinExistence type="predicted"/>
<protein>
    <recommendedName>
        <fullName evidence="3">DUF4292 domain-containing protein</fullName>
    </recommendedName>
</protein>
<name>A0A8J3DEZ3_9BACT</name>
<dbReference type="AlphaFoldDB" id="A0A8J3DEZ3"/>
<dbReference type="RefSeq" id="WP_189567847.1">
    <property type="nucleotide sequence ID" value="NZ_BMXF01000006.1"/>
</dbReference>
<evidence type="ECO:0000313" key="1">
    <source>
        <dbReference type="EMBL" id="GHB85167.1"/>
    </source>
</evidence>
<dbReference type="InterPro" id="IPR025634">
    <property type="entry name" value="DUF4292"/>
</dbReference>
<comment type="caution">
    <text evidence="1">The sequence shown here is derived from an EMBL/GenBank/DDBJ whole genome shotgun (WGS) entry which is preliminary data.</text>
</comment>
<evidence type="ECO:0000313" key="2">
    <source>
        <dbReference type="Proteomes" id="UP000598271"/>
    </source>
</evidence>
<organism evidence="1 2">
    <name type="scientific">Persicitalea jodogahamensis</name>
    <dbReference type="NCBI Taxonomy" id="402147"/>
    <lineage>
        <taxon>Bacteria</taxon>
        <taxon>Pseudomonadati</taxon>
        <taxon>Bacteroidota</taxon>
        <taxon>Cytophagia</taxon>
        <taxon>Cytophagales</taxon>
        <taxon>Spirosomataceae</taxon>
        <taxon>Persicitalea</taxon>
    </lineage>
</organism>